<name>A0A521EAP2_9SPHI</name>
<evidence type="ECO:0000313" key="3">
    <source>
        <dbReference type="Proteomes" id="UP000320300"/>
    </source>
</evidence>
<reference evidence="2 3" key="1">
    <citation type="submission" date="2017-05" db="EMBL/GenBank/DDBJ databases">
        <authorList>
            <person name="Varghese N."/>
            <person name="Submissions S."/>
        </authorList>
    </citation>
    <scope>NUCLEOTIDE SEQUENCE [LARGE SCALE GENOMIC DNA]</scope>
    <source>
        <strain evidence="2 3">DSM 19036</strain>
    </source>
</reference>
<dbReference type="EMBL" id="FXTN01000007">
    <property type="protein sequence ID" value="SMO80989.1"/>
    <property type="molecule type" value="Genomic_DNA"/>
</dbReference>
<proteinExistence type="predicted"/>
<evidence type="ECO:0000313" key="2">
    <source>
        <dbReference type="EMBL" id="SMO80989.1"/>
    </source>
</evidence>
<protein>
    <submittedName>
        <fullName evidence="2">Uncharacterized protein</fullName>
    </submittedName>
</protein>
<sequence>MRRSMVVLLIISFCSIFIFAFILMSREDKKKNGFSRKFIDSNIILDKYYEFSDYNFGFLSDPDNNIWISDLTKSFVAKKIDYSLQNIRDLHINVPKDFPIGNRPLEMHRMGSTIFSINKTGDLAVIFKNSSLIYKLPPVSIHAIIPISKNTIIGSVFTNANGKYSTKLIKIKLSKNSRIINEFSIPKQVDGLFCSDGSMEYDIKHSKIFYMFYNRGQFLCLDTNLKILYKANTIDTNRLAKIKIITRPFRYSSGKISNKTFLEASNQIVNRYLVTDSANVYVNSNLVADNEKKEDLWKSDPIDVYSIYNGRYLYSFYVPKYRGYKIRQFKFNRNKIVACYRNYLVALIIKRKT</sequence>
<gene>
    <name evidence="2" type="ORF">SAMN06265348_107324</name>
</gene>
<dbReference type="Proteomes" id="UP000320300">
    <property type="component" value="Unassembled WGS sequence"/>
</dbReference>
<accession>A0A521EAP2</accession>
<evidence type="ECO:0000256" key="1">
    <source>
        <dbReference type="SAM" id="Phobius"/>
    </source>
</evidence>
<keyword evidence="1" id="KW-0812">Transmembrane</keyword>
<organism evidence="2 3">
    <name type="scientific">Pedobacter westerhofensis</name>
    <dbReference type="NCBI Taxonomy" id="425512"/>
    <lineage>
        <taxon>Bacteria</taxon>
        <taxon>Pseudomonadati</taxon>
        <taxon>Bacteroidota</taxon>
        <taxon>Sphingobacteriia</taxon>
        <taxon>Sphingobacteriales</taxon>
        <taxon>Sphingobacteriaceae</taxon>
        <taxon>Pedobacter</taxon>
    </lineage>
</organism>
<keyword evidence="1" id="KW-1133">Transmembrane helix</keyword>
<keyword evidence="3" id="KW-1185">Reference proteome</keyword>
<feature type="transmembrane region" description="Helical" evidence="1">
    <location>
        <begin position="6"/>
        <end position="24"/>
    </location>
</feature>
<keyword evidence="1" id="KW-0472">Membrane</keyword>
<dbReference type="AlphaFoldDB" id="A0A521EAP2"/>